<evidence type="ECO:0000256" key="3">
    <source>
        <dbReference type="ARBA" id="ARBA00010345"/>
    </source>
</evidence>
<keyword evidence="6 10" id="KW-0256">Endoplasmic reticulum</keyword>
<comment type="similarity">
    <text evidence="3 10">Belongs to the PIGX family.</text>
</comment>
<dbReference type="InterPro" id="IPR013233">
    <property type="entry name" value="PIG-X/PBN1"/>
</dbReference>
<evidence type="ECO:0000256" key="9">
    <source>
        <dbReference type="ARBA" id="ARBA00023180"/>
    </source>
</evidence>
<gene>
    <name evidence="11" type="ORF">QCA50_000042</name>
</gene>
<dbReference type="Pfam" id="PF08320">
    <property type="entry name" value="PIG-X"/>
    <property type="match status" value="1"/>
</dbReference>
<evidence type="ECO:0000256" key="5">
    <source>
        <dbReference type="ARBA" id="ARBA00022692"/>
    </source>
</evidence>
<evidence type="ECO:0000256" key="2">
    <source>
        <dbReference type="ARBA" id="ARBA00004687"/>
    </source>
</evidence>
<accession>A0AAW0GPJ7</accession>
<evidence type="ECO:0000256" key="6">
    <source>
        <dbReference type="ARBA" id="ARBA00022824"/>
    </source>
</evidence>
<sequence length="149" mass="16596">MTTTSQCSFTSSVNPTKGYHTAYTTEYSGDFVEGCSLHLAYTLPPDVFVDPYELRYDIDTFKLQPLPNLELPVKVASYNTSILTIQLDTSVSTSNDGRTPAVKIPIHARYGEPSPPSDIAIQIRVVLPYYTTNRTAWLLVLSQTQISTR</sequence>
<dbReference type="GO" id="GO:0006506">
    <property type="term" value="P:GPI anchor biosynthetic process"/>
    <property type="evidence" value="ECO:0007669"/>
    <property type="project" value="UniProtKB-KW"/>
</dbReference>
<dbReference type="GO" id="GO:0005789">
    <property type="term" value="C:endoplasmic reticulum membrane"/>
    <property type="evidence" value="ECO:0007669"/>
    <property type="project" value="UniProtKB-SubCell"/>
</dbReference>
<evidence type="ECO:0000313" key="11">
    <source>
        <dbReference type="EMBL" id="KAK7695406.1"/>
    </source>
</evidence>
<comment type="subcellular location">
    <subcellularLocation>
        <location evidence="1 10">Endoplasmic reticulum membrane</location>
        <topology evidence="1 10">Single-pass membrane protein</topology>
    </subcellularLocation>
</comment>
<reference evidence="11 12" key="1">
    <citation type="submission" date="2022-09" db="EMBL/GenBank/DDBJ databases">
        <authorList>
            <person name="Palmer J.M."/>
        </authorList>
    </citation>
    <scope>NUCLEOTIDE SEQUENCE [LARGE SCALE GENOMIC DNA]</scope>
    <source>
        <strain evidence="11 12">DSM 7382</strain>
    </source>
</reference>
<keyword evidence="8" id="KW-0472">Membrane</keyword>
<dbReference type="EMBL" id="JASBNA010000001">
    <property type="protein sequence ID" value="KAK7695406.1"/>
    <property type="molecule type" value="Genomic_DNA"/>
</dbReference>
<comment type="function">
    <text evidence="10">Required for proper folding and/or the stability of a subset of proteins in the endoplasmic reticulum. Component of glycosylphosphatidylinositol-mannosyltransferase 1 which transfers the first of the 4 mannoses in the GPI-anchor precursors during GPI-anchor biosynthesis. Probably acts by stabilizing the mannosyltransferase GPI14.</text>
</comment>
<evidence type="ECO:0000313" key="12">
    <source>
        <dbReference type="Proteomes" id="UP001385951"/>
    </source>
</evidence>
<protein>
    <recommendedName>
        <fullName evidence="10">Protein PBN1</fullName>
    </recommendedName>
</protein>
<proteinExistence type="inferred from homology"/>
<evidence type="ECO:0000256" key="4">
    <source>
        <dbReference type="ARBA" id="ARBA00022502"/>
    </source>
</evidence>
<dbReference type="AlphaFoldDB" id="A0AAW0GPJ7"/>
<comment type="caution">
    <text evidence="11">The sequence shown here is derived from an EMBL/GenBank/DDBJ whole genome shotgun (WGS) entry which is preliminary data.</text>
</comment>
<name>A0AAW0GPJ7_9APHY</name>
<comment type="pathway">
    <text evidence="2 10">Glycolipid biosynthesis; glycosylphosphatidylinositol-anchor biosynthesis.</text>
</comment>
<evidence type="ECO:0000256" key="10">
    <source>
        <dbReference type="RuleBase" id="RU366056"/>
    </source>
</evidence>
<keyword evidence="12" id="KW-1185">Reference proteome</keyword>
<keyword evidence="7" id="KW-1133">Transmembrane helix</keyword>
<evidence type="ECO:0000256" key="7">
    <source>
        <dbReference type="ARBA" id="ARBA00022989"/>
    </source>
</evidence>
<keyword evidence="9" id="KW-0325">Glycoprotein</keyword>
<evidence type="ECO:0000256" key="8">
    <source>
        <dbReference type="ARBA" id="ARBA00023136"/>
    </source>
</evidence>
<dbReference type="Proteomes" id="UP001385951">
    <property type="component" value="Unassembled WGS sequence"/>
</dbReference>
<evidence type="ECO:0000256" key="1">
    <source>
        <dbReference type="ARBA" id="ARBA00004389"/>
    </source>
</evidence>
<keyword evidence="5" id="KW-0812">Transmembrane</keyword>
<organism evidence="11 12">
    <name type="scientific">Cerrena zonata</name>
    <dbReference type="NCBI Taxonomy" id="2478898"/>
    <lineage>
        <taxon>Eukaryota</taxon>
        <taxon>Fungi</taxon>
        <taxon>Dikarya</taxon>
        <taxon>Basidiomycota</taxon>
        <taxon>Agaricomycotina</taxon>
        <taxon>Agaricomycetes</taxon>
        <taxon>Polyporales</taxon>
        <taxon>Cerrenaceae</taxon>
        <taxon>Cerrena</taxon>
    </lineage>
</organism>
<keyword evidence="4 10" id="KW-0337">GPI-anchor biosynthesis</keyword>